<comment type="caution">
    <text evidence="4">The sequence shown here is derived from an EMBL/GenBank/DDBJ whole genome shotgun (WGS) entry which is preliminary data.</text>
</comment>
<dbReference type="PANTHER" id="PTHR46268:SF6">
    <property type="entry name" value="UNIVERSAL STRESS PROTEIN UP12"/>
    <property type="match status" value="1"/>
</dbReference>
<dbReference type="InterPro" id="IPR006015">
    <property type="entry name" value="Universal_stress_UspA"/>
</dbReference>
<feature type="domain" description="UspA" evidence="3">
    <location>
        <begin position="202"/>
        <end position="341"/>
    </location>
</feature>
<name>A0ABP5EQ32_9ACTN</name>
<feature type="domain" description="UspA" evidence="3">
    <location>
        <begin position="55"/>
        <end position="192"/>
    </location>
</feature>
<evidence type="ECO:0000313" key="4">
    <source>
        <dbReference type="EMBL" id="GAA2004697.1"/>
    </source>
</evidence>
<dbReference type="PRINTS" id="PR01438">
    <property type="entry name" value="UNVRSLSTRESS"/>
</dbReference>
<reference evidence="5" key="1">
    <citation type="journal article" date="2019" name="Int. J. Syst. Evol. Microbiol.">
        <title>The Global Catalogue of Microorganisms (GCM) 10K type strain sequencing project: providing services to taxonomists for standard genome sequencing and annotation.</title>
        <authorList>
            <consortium name="The Broad Institute Genomics Platform"/>
            <consortium name="The Broad Institute Genome Sequencing Center for Infectious Disease"/>
            <person name="Wu L."/>
            <person name="Ma J."/>
        </authorList>
    </citation>
    <scope>NUCLEOTIDE SEQUENCE [LARGE SCALE GENOMIC DNA]</scope>
    <source>
        <strain evidence="5">JCM 16013</strain>
    </source>
</reference>
<dbReference type="Gene3D" id="3.40.50.620">
    <property type="entry name" value="HUPs"/>
    <property type="match status" value="2"/>
</dbReference>
<dbReference type="Proteomes" id="UP001499854">
    <property type="component" value="Unassembled WGS sequence"/>
</dbReference>
<protein>
    <submittedName>
        <fullName evidence="4">Universal stress protein</fullName>
    </submittedName>
</protein>
<gene>
    <name evidence="4" type="ORF">GCM10009838_83650</name>
</gene>
<comment type="similarity">
    <text evidence="1">Belongs to the universal stress protein A family.</text>
</comment>
<accession>A0ABP5EQ32</accession>
<evidence type="ECO:0000256" key="2">
    <source>
        <dbReference type="SAM" id="MobiDB-lite"/>
    </source>
</evidence>
<evidence type="ECO:0000259" key="3">
    <source>
        <dbReference type="Pfam" id="PF00582"/>
    </source>
</evidence>
<feature type="compositionally biased region" description="Basic and acidic residues" evidence="2">
    <location>
        <begin position="10"/>
        <end position="23"/>
    </location>
</feature>
<dbReference type="InterPro" id="IPR006016">
    <property type="entry name" value="UspA"/>
</dbReference>
<dbReference type="Pfam" id="PF00582">
    <property type="entry name" value="Usp"/>
    <property type="match status" value="2"/>
</dbReference>
<dbReference type="SUPFAM" id="SSF52402">
    <property type="entry name" value="Adenine nucleotide alpha hydrolases-like"/>
    <property type="match status" value="2"/>
</dbReference>
<keyword evidence="5" id="KW-1185">Reference proteome</keyword>
<dbReference type="EMBL" id="BAAAQM010000083">
    <property type="protein sequence ID" value="GAA2004697.1"/>
    <property type="molecule type" value="Genomic_DNA"/>
</dbReference>
<sequence>MTGRGGGLGGRRDPAADPRDGSARHGPPSRPAPERSRHPGSGRTPVRTNRKADVMTPTVVVGYDESPASELALEEAAEEAERRSAALAVVHAYRSLPPVPPPFEPVAGHPMRDAAMRTTEQAADRIRGDHPGLTVQTRAVPGLAGIALAEASTDADLLVVGHRGHGGFPGLGLGSVALRAAAHSSVPTLVVRGGRRRPRGMVLAAVDIEDAAAGSDEILGFAFAEAAQRGAELKAISAWEILWPRAYFGDTGQLRRAADLARERADAGLAGLVRPWRDKYPDVVTEHKLADGEPSTVLVHATTYADLVVVGARRREDRGARLGPIVHTLLRHADCPVAVVPHS</sequence>
<feature type="region of interest" description="Disordered" evidence="2">
    <location>
        <begin position="1"/>
        <end position="57"/>
    </location>
</feature>
<dbReference type="InterPro" id="IPR014729">
    <property type="entry name" value="Rossmann-like_a/b/a_fold"/>
</dbReference>
<organism evidence="4 5">
    <name type="scientific">Catenulispora subtropica</name>
    <dbReference type="NCBI Taxonomy" id="450798"/>
    <lineage>
        <taxon>Bacteria</taxon>
        <taxon>Bacillati</taxon>
        <taxon>Actinomycetota</taxon>
        <taxon>Actinomycetes</taxon>
        <taxon>Catenulisporales</taxon>
        <taxon>Catenulisporaceae</taxon>
        <taxon>Catenulispora</taxon>
    </lineage>
</organism>
<evidence type="ECO:0000313" key="5">
    <source>
        <dbReference type="Proteomes" id="UP001499854"/>
    </source>
</evidence>
<proteinExistence type="inferred from homology"/>
<dbReference type="PANTHER" id="PTHR46268">
    <property type="entry name" value="STRESS RESPONSE PROTEIN NHAX"/>
    <property type="match status" value="1"/>
</dbReference>
<evidence type="ECO:0000256" key="1">
    <source>
        <dbReference type="ARBA" id="ARBA00008791"/>
    </source>
</evidence>